<organism evidence="2 3">
    <name type="scientific">Melipona bicolor</name>
    <dbReference type="NCBI Taxonomy" id="60889"/>
    <lineage>
        <taxon>Eukaryota</taxon>
        <taxon>Metazoa</taxon>
        <taxon>Ecdysozoa</taxon>
        <taxon>Arthropoda</taxon>
        <taxon>Hexapoda</taxon>
        <taxon>Insecta</taxon>
        <taxon>Pterygota</taxon>
        <taxon>Neoptera</taxon>
        <taxon>Endopterygota</taxon>
        <taxon>Hymenoptera</taxon>
        <taxon>Apocrita</taxon>
        <taxon>Aculeata</taxon>
        <taxon>Apoidea</taxon>
        <taxon>Anthophila</taxon>
        <taxon>Apidae</taxon>
        <taxon>Melipona</taxon>
    </lineage>
</organism>
<evidence type="ECO:0000313" key="3">
    <source>
        <dbReference type="Proteomes" id="UP001177670"/>
    </source>
</evidence>
<feature type="compositionally biased region" description="Basic and acidic residues" evidence="1">
    <location>
        <begin position="88"/>
        <end position="97"/>
    </location>
</feature>
<protein>
    <submittedName>
        <fullName evidence="2">Uncharacterized protein</fullName>
    </submittedName>
</protein>
<accession>A0AA40KEJ6</accession>
<reference evidence="2" key="1">
    <citation type="submission" date="2021-10" db="EMBL/GenBank/DDBJ databases">
        <title>Melipona bicolor Genome sequencing and assembly.</title>
        <authorList>
            <person name="Araujo N.S."/>
            <person name="Arias M.C."/>
        </authorList>
    </citation>
    <scope>NUCLEOTIDE SEQUENCE</scope>
    <source>
        <strain evidence="2">USP_2M_L1-L4_2017</strain>
        <tissue evidence="2">Whole body</tissue>
    </source>
</reference>
<comment type="caution">
    <text evidence="2">The sequence shown here is derived from an EMBL/GenBank/DDBJ whole genome shotgun (WGS) entry which is preliminary data.</text>
</comment>
<proteinExistence type="predicted"/>
<dbReference type="Proteomes" id="UP001177670">
    <property type="component" value="Unassembled WGS sequence"/>
</dbReference>
<dbReference type="AlphaFoldDB" id="A0AA40KEJ6"/>
<dbReference type="EMBL" id="JAHYIQ010000051">
    <property type="protein sequence ID" value="KAK1117471.1"/>
    <property type="molecule type" value="Genomic_DNA"/>
</dbReference>
<keyword evidence="3" id="KW-1185">Reference proteome</keyword>
<evidence type="ECO:0000256" key="1">
    <source>
        <dbReference type="SAM" id="MobiDB-lite"/>
    </source>
</evidence>
<sequence length="97" mass="10776">MQLDGFPGWLFYFYTGTQTVDTRGCLRALLASRWVYMGVHGHENAQGWSRLVRVSRQTAWCLGSPAGPPPRRAGRAPRGPSNPLAPRPDSHTHAEYA</sequence>
<evidence type="ECO:0000313" key="2">
    <source>
        <dbReference type="EMBL" id="KAK1117471.1"/>
    </source>
</evidence>
<feature type="region of interest" description="Disordered" evidence="1">
    <location>
        <begin position="63"/>
        <end position="97"/>
    </location>
</feature>
<name>A0AA40KEJ6_9HYME</name>
<gene>
    <name evidence="2" type="ORF">K0M31_016675</name>
</gene>